<sequence length="180" mass="20946">MVIKILALDKWARMVKIIFKNGGPIKSVFKLWRTDTLKEGKLVGSDSFGNKYYENHYYMLGRSRWVEFNPLVKWEYDASQITPEWFGWLHYKTDRVPADDCAKYCLMSCSYVRCWLLPHAENLTGTDQAFYPYSTTKARISVWDGKSSLFIIICNFALSDYCVIPYSSTVKKNSVDICSH</sequence>
<comment type="function">
    <text evidence="2">Accessory subunit of the mitochondrial membrane respiratory chain NADH dehydrogenase (Complex I), that is believed not to be involved in catalysis. Complex I functions in the transfer of electrons from NADH to the respiratory chain. The immediate electron acceptor for the enzyme is believed to be ubiquinone.</text>
</comment>
<dbReference type="EMBL" id="CAKOGL010000026">
    <property type="protein sequence ID" value="CAH2103598.1"/>
    <property type="molecule type" value="Genomic_DNA"/>
</dbReference>
<dbReference type="Proteomes" id="UP001153954">
    <property type="component" value="Unassembled WGS sequence"/>
</dbReference>
<proteinExistence type="inferred from homology"/>
<keyword evidence="2" id="KW-0813">Transport</keyword>
<name>A0AAU9UWR7_EUPED</name>
<keyword evidence="4" id="KW-1185">Reference proteome</keyword>
<evidence type="ECO:0000313" key="3">
    <source>
        <dbReference type="EMBL" id="CAH2103598.1"/>
    </source>
</evidence>
<reference evidence="3" key="1">
    <citation type="submission" date="2022-03" db="EMBL/GenBank/DDBJ databases">
        <authorList>
            <person name="Tunstrom K."/>
        </authorList>
    </citation>
    <scope>NUCLEOTIDE SEQUENCE</scope>
</reference>
<dbReference type="GO" id="GO:0006979">
    <property type="term" value="P:response to oxidative stress"/>
    <property type="evidence" value="ECO:0007669"/>
    <property type="project" value="TreeGrafter"/>
</dbReference>
<keyword evidence="2" id="KW-0496">Mitochondrion</keyword>
<dbReference type="PANTHER" id="PTHR12910:SF2">
    <property type="entry name" value="NADH DEHYDROGENASE [UBIQUINONE] 1 ALPHA SUBCOMPLEX SUBUNIT 12"/>
    <property type="match status" value="1"/>
</dbReference>
<evidence type="ECO:0000256" key="1">
    <source>
        <dbReference type="ARBA" id="ARBA00007355"/>
    </source>
</evidence>
<organism evidence="3 4">
    <name type="scientific">Euphydryas editha</name>
    <name type="common">Edith's checkerspot</name>
    <dbReference type="NCBI Taxonomy" id="104508"/>
    <lineage>
        <taxon>Eukaryota</taxon>
        <taxon>Metazoa</taxon>
        <taxon>Ecdysozoa</taxon>
        <taxon>Arthropoda</taxon>
        <taxon>Hexapoda</taxon>
        <taxon>Insecta</taxon>
        <taxon>Pterygota</taxon>
        <taxon>Neoptera</taxon>
        <taxon>Endopterygota</taxon>
        <taxon>Lepidoptera</taxon>
        <taxon>Glossata</taxon>
        <taxon>Ditrysia</taxon>
        <taxon>Papilionoidea</taxon>
        <taxon>Nymphalidae</taxon>
        <taxon>Nymphalinae</taxon>
        <taxon>Euphydryas</taxon>
    </lineage>
</organism>
<dbReference type="InterPro" id="IPR007763">
    <property type="entry name" value="NDUFA12"/>
</dbReference>
<evidence type="ECO:0000313" key="4">
    <source>
        <dbReference type="Proteomes" id="UP001153954"/>
    </source>
</evidence>
<protein>
    <recommendedName>
        <fullName evidence="2">NADH dehydrogenase [ubiquinone] 1 alpha subcomplex subunit 12</fullName>
    </recommendedName>
</protein>
<keyword evidence="2" id="KW-0679">Respiratory chain</keyword>
<keyword evidence="2" id="KW-0249">Electron transport</keyword>
<gene>
    <name evidence="3" type="ORF">EEDITHA_LOCUS18083</name>
</gene>
<comment type="similarity">
    <text evidence="1 2">Belongs to the complex I NDUFA12 subunit family.</text>
</comment>
<keyword evidence="2" id="KW-0999">Mitochondrion inner membrane</keyword>
<comment type="caution">
    <text evidence="3">The sequence shown here is derived from an EMBL/GenBank/DDBJ whole genome shotgun (WGS) entry which is preliminary data.</text>
</comment>
<dbReference type="GO" id="GO:0005743">
    <property type="term" value="C:mitochondrial inner membrane"/>
    <property type="evidence" value="ECO:0007669"/>
    <property type="project" value="UniProtKB-SubCell"/>
</dbReference>
<keyword evidence="2" id="KW-0472">Membrane</keyword>
<evidence type="ECO:0000256" key="2">
    <source>
        <dbReference type="RuleBase" id="RU363103"/>
    </source>
</evidence>
<dbReference type="AlphaFoldDB" id="A0AAU9UWR7"/>
<comment type="subunit">
    <text evidence="2">Complex I is composed of 45 different subunits.</text>
</comment>
<dbReference type="PANTHER" id="PTHR12910">
    <property type="entry name" value="NADH-UBIQUINONE OXIDOREDUCTASE SUBUNIT B17.2"/>
    <property type="match status" value="1"/>
</dbReference>
<comment type="subcellular location">
    <subcellularLocation>
        <location evidence="2">Mitochondrion inner membrane</location>
        <topology evidence="2">Peripheral membrane protein</topology>
        <orientation evidence="2">Matrix side</orientation>
    </subcellularLocation>
</comment>
<dbReference type="GO" id="GO:0045271">
    <property type="term" value="C:respiratory chain complex I"/>
    <property type="evidence" value="ECO:0007669"/>
    <property type="project" value="InterPro"/>
</dbReference>
<dbReference type="Pfam" id="PF05071">
    <property type="entry name" value="NDUFA12"/>
    <property type="match status" value="1"/>
</dbReference>
<accession>A0AAU9UWR7</accession>